<dbReference type="GO" id="GO:0043138">
    <property type="term" value="F:3'-5' DNA helicase activity"/>
    <property type="evidence" value="ECO:0007669"/>
    <property type="project" value="UniProtKB-EC"/>
</dbReference>
<proteinExistence type="inferred from homology"/>
<keyword evidence="4 12" id="KW-0347">Helicase</keyword>
<evidence type="ECO:0000259" key="14">
    <source>
        <dbReference type="PROSITE" id="PS51217"/>
    </source>
</evidence>
<dbReference type="AlphaFoldDB" id="A0A0K6IVA4"/>
<name>A0A0K6IVA4_9PROT</name>
<dbReference type="InterPro" id="IPR000212">
    <property type="entry name" value="DNA_helicase_UvrD/REP"/>
</dbReference>
<evidence type="ECO:0000256" key="7">
    <source>
        <dbReference type="ARBA" id="ARBA00023235"/>
    </source>
</evidence>
<comment type="similarity">
    <text evidence="1">Belongs to the helicase family. UvrD subfamily.</text>
</comment>
<dbReference type="InterPro" id="IPR013986">
    <property type="entry name" value="DExx_box_DNA_helicase_dom_sf"/>
</dbReference>
<evidence type="ECO:0000256" key="8">
    <source>
        <dbReference type="ARBA" id="ARBA00034617"/>
    </source>
</evidence>
<comment type="catalytic activity">
    <reaction evidence="11">
        <text>ATP + H2O = ADP + phosphate + H(+)</text>
        <dbReference type="Rhea" id="RHEA:13065"/>
        <dbReference type="ChEBI" id="CHEBI:15377"/>
        <dbReference type="ChEBI" id="CHEBI:15378"/>
        <dbReference type="ChEBI" id="CHEBI:30616"/>
        <dbReference type="ChEBI" id="CHEBI:43474"/>
        <dbReference type="ChEBI" id="CHEBI:456216"/>
        <dbReference type="EC" id="5.6.2.4"/>
    </reaction>
</comment>
<dbReference type="InterPro" id="IPR014017">
    <property type="entry name" value="DNA_helicase_UvrD-like_C"/>
</dbReference>
<evidence type="ECO:0000256" key="12">
    <source>
        <dbReference type="PROSITE-ProRule" id="PRU00560"/>
    </source>
</evidence>
<dbReference type="InterPro" id="IPR027417">
    <property type="entry name" value="P-loop_NTPase"/>
</dbReference>
<feature type="binding site" evidence="12">
    <location>
        <begin position="21"/>
        <end position="28"/>
    </location>
    <ligand>
        <name>ATP</name>
        <dbReference type="ChEBI" id="CHEBI:30616"/>
    </ligand>
</feature>
<evidence type="ECO:0000256" key="9">
    <source>
        <dbReference type="ARBA" id="ARBA00034808"/>
    </source>
</evidence>
<keyword evidence="5 12" id="KW-0067">ATP-binding</keyword>
<dbReference type="GO" id="GO:0016887">
    <property type="term" value="F:ATP hydrolysis activity"/>
    <property type="evidence" value="ECO:0007669"/>
    <property type="project" value="RHEA"/>
</dbReference>
<dbReference type="OrthoDB" id="5905204at2"/>
<evidence type="ECO:0000256" key="4">
    <source>
        <dbReference type="ARBA" id="ARBA00022806"/>
    </source>
</evidence>
<dbReference type="RefSeq" id="WP_072247939.1">
    <property type="nucleotide sequence ID" value="NZ_CYHH01000005.1"/>
</dbReference>
<keyword evidence="2 12" id="KW-0547">Nucleotide-binding</keyword>
<evidence type="ECO:0000256" key="11">
    <source>
        <dbReference type="ARBA" id="ARBA00048988"/>
    </source>
</evidence>
<evidence type="ECO:0000313" key="15">
    <source>
        <dbReference type="EMBL" id="CUB07252.1"/>
    </source>
</evidence>
<evidence type="ECO:0000256" key="1">
    <source>
        <dbReference type="ARBA" id="ARBA00009922"/>
    </source>
</evidence>
<dbReference type="PROSITE" id="PS51217">
    <property type="entry name" value="UVRD_HELICASE_CTER"/>
    <property type="match status" value="1"/>
</dbReference>
<sequence length="568" mass="62605">MELNPYQERAVAASGHCTILACPGSGKTRVLSVRAARLLANHDKGRLCAVTFTRDAAEELRSRILAACGQDHARRLAVGTFHSLALAQIKRFSGGKPPRLLSEGERLAVLWRCWQQHAPNIAFENVVQAIDARKARLTPVPFSDPSLESVFNGYQEVMESDGAMDFADLLLLSVHRMASGGMPPLPIRWLLVDEAQDMDEVQVEWILLHGRAGADITLVGDDDQSLYAFRHALGYAGLRKISTELSATVTTLPVNYRCAPNILAHAAKLIAHNRNRAAKKITAHREDVGEIRVIRAPDRWAEVDQIVETIEKGAQDDEWAILARTNLILDTAELALSGIDRPCVRTGGKSVWEHSIGSVFSGLLRSVVDDSWTGLANALSFCGIHAEWVNEHSRRSFGGCIARLESAIEQAPDDDGSRKTLLRLRIGLASWREQAAKGRATLVIHGVAAFLSDYCTPNQANLLRKLEESLVRMPGSLAQRLLILGRSSQNRRKPAVQIMTLHASKGLEFDNVWIMGCEEGNLPHTDSTEEDERRLLYVGMTRARHRLILSSAIEEGLASRFLDEAGLS</sequence>
<evidence type="ECO:0000256" key="5">
    <source>
        <dbReference type="ARBA" id="ARBA00022840"/>
    </source>
</evidence>
<dbReference type="EC" id="5.6.2.4" evidence="9"/>
<evidence type="ECO:0000256" key="3">
    <source>
        <dbReference type="ARBA" id="ARBA00022801"/>
    </source>
</evidence>
<dbReference type="InterPro" id="IPR014016">
    <property type="entry name" value="UvrD-like_ATP-bd"/>
</dbReference>
<feature type="domain" description="UvrD-like helicase C-terminal" evidence="14">
    <location>
        <begin position="260"/>
        <end position="506"/>
    </location>
</feature>
<dbReference type="CDD" id="cd17932">
    <property type="entry name" value="DEXQc_UvrD"/>
    <property type="match status" value="1"/>
</dbReference>
<gene>
    <name evidence="15" type="ORF">Ga0061068_105156</name>
</gene>
<dbReference type="Gene3D" id="3.40.50.300">
    <property type="entry name" value="P-loop containing nucleotide triphosphate hydrolases"/>
    <property type="match status" value="2"/>
</dbReference>
<comment type="catalytic activity">
    <reaction evidence="8">
        <text>Couples ATP hydrolysis with the unwinding of duplex DNA by translocating in the 3'-5' direction.</text>
        <dbReference type="EC" id="5.6.2.4"/>
    </reaction>
</comment>
<dbReference type="Proteomes" id="UP000182108">
    <property type="component" value="Unassembled WGS sequence"/>
</dbReference>
<feature type="domain" description="UvrD-like helicase ATP-binding" evidence="13">
    <location>
        <begin position="1"/>
        <end position="259"/>
    </location>
</feature>
<dbReference type="SUPFAM" id="SSF52540">
    <property type="entry name" value="P-loop containing nucleoside triphosphate hydrolases"/>
    <property type="match status" value="1"/>
</dbReference>
<dbReference type="EMBL" id="CYHH01000005">
    <property type="protein sequence ID" value="CUB07252.1"/>
    <property type="molecule type" value="Genomic_DNA"/>
</dbReference>
<dbReference type="GO" id="GO:0005524">
    <property type="term" value="F:ATP binding"/>
    <property type="evidence" value="ECO:0007669"/>
    <property type="project" value="UniProtKB-UniRule"/>
</dbReference>
<dbReference type="Pfam" id="PF13361">
    <property type="entry name" value="UvrD_C"/>
    <property type="match status" value="2"/>
</dbReference>
<dbReference type="PANTHER" id="PTHR11070:SF2">
    <property type="entry name" value="ATP-DEPENDENT DNA HELICASE SRS2"/>
    <property type="match status" value="1"/>
</dbReference>
<organism evidence="15 16">
    <name type="scientific">Tepidiphilus thermophilus</name>
    <dbReference type="NCBI Taxonomy" id="876478"/>
    <lineage>
        <taxon>Bacteria</taxon>
        <taxon>Pseudomonadati</taxon>
        <taxon>Pseudomonadota</taxon>
        <taxon>Hydrogenophilia</taxon>
        <taxon>Hydrogenophilales</taxon>
        <taxon>Hydrogenophilaceae</taxon>
        <taxon>Tepidiphilus</taxon>
    </lineage>
</organism>
<evidence type="ECO:0000313" key="16">
    <source>
        <dbReference type="Proteomes" id="UP000182108"/>
    </source>
</evidence>
<dbReference type="CDD" id="cd18807">
    <property type="entry name" value="SF1_C_UvrD"/>
    <property type="match status" value="1"/>
</dbReference>
<dbReference type="PANTHER" id="PTHR11070">
    <property type="entry name" value="UVRD / RECB / PCRA DNA HELICASE FAMILY MEMBER"/>
    <property type="match status" value="1"/>
</dbReference>
<protein>
    <recommendedName>
        <fullName evidence="9">DNA 3'-5' helicase</fullName>
        <ecNumber evidence="9">5.6.2.4</ecNumber>
    </recommendedName>
    <alternativeName>
        <fullName evidence="10">DNA 3'-5' helicase II</fullName>
    </alternativeName>
</protein>
<dbReference type="GO" id="GO:0003677">
    <property type="term" value="F:DNA binding"/>
    <property type="evidence" value="ECO:0007669"/>
    <property type="project" value="UniProtKB-KW"/>
</dbReference>
<dbReference type="Gene3D" id="1.10.486.10">
    <property type="entry name" value="PCRA, domain 4"/>
    <property type="match status" value="1"/>
</dbReference>
<keyword evidence="7" id="KW-0413">Isomerase</keyword>
<evidence type="ECO:0000256" key="6">
    <source>
        <dbReference type="ARBA" id="ARBA00023125"/>
    </source>
</evidence>
<reference evidence="16" key="1">
    <citation type="submission" date="2015-08" db="EMBL/GenBank/DDBJ databases">
        <authorList>
            <person name="Babu N.S."/>
            <person name="Beckwith C.J."/>
            <person name="Beseler K.G."/>
            <person name="Brison A."/>
            <person name="Carone J.V."/>
            <person name="Caskin T.P."/>
            <person name="Diamond M."/>
            <person name="Durham M.E."/>
            <person name="Foxe J.M."/>
            <person name="Go M."/>
            <person name="Henderson B.A."/>
            <person name="Jones I.B."/>
            <person name="McGettigan J.A."/>
            <person name="Micheletti S.J."/>
            <person name="Nasrallah M.E."/>
            <person name="Ortiz D."/>
            <person name="Piller C.R."/>
            <person name="Privatt S.R."/>
            <person name="Schneider S.L."/>
            <person name="Sharp S."/>
            <person name="Smith T.C."/>
            <person name="Stanton J.D."/>
            <person name="Ullery H.E."/>
            <person name="Wilson R.J."/>
            <person name="Serrano M.G."/>
            <person name="Buck G."/>
            <person name="Lee V."/>
            <person name="Wang Y."/>
            <person name="Carvalho R."/>
            <person name="Voegtly L."/>
            <person name="Shi R."/>
            <person name="Duckworth R."/>
            <person name="Johnson A."/>
            <person name="Loviza R."/>
            <person name="Walstead R."/>
            <person name="Shah Z."/>
            <person name="Kiflezghi M."/>
            <person name="Wade K."/>
            <person name="Ball S.L."/>
            <person name="Bradley K.W."/>
            <person name="Asai D.J."/>
            <person name="Bowman C.A."/>
            <person name="Russell D.A."/>
            <person name="Pope W.H."/>
            <person name="Jacobs-Sera D."/>
            <person name="Hendrix R.W."/>
            <person name="Hatfull G.F."/>
        </authorList>
    </citation>
    <scope>NUCLEOTIDE SEQUENCE [LARGE SCALE GENOMIC DNA]</scope>
    <source>
        <strain evidence="16">JCM 19170</strain>
    </source>
</reference>
<keyword evidence="3 12" id="KW-0378">Hydrolase</keyword>
<dbReference type="PROSITE" id="PS51198">
    <property type="entry name" value="UVRD_HELICASE_ATP_BIND"/>
    <property type="match status" value="1"/>
</dbReference>
<evidence type="ECO:0000259" key="13">
    <source>
        <dbReference type="PROSITE" id="PS51198"/>
    </source>
</evidence>
<dbReference type="Pfam" id="PF00580">
    <property type="entry name" value="UvrD-helicase"/>
    <property type="match status" value="1"/>
</dbReference>
<dbReference type="GO" id="GO:0000725">
    <property type="term" value="P:recombinational repair"/>
    <property type="evidence" value="ECO:0007669"/>
    <property type="project" value="TreeGrafter"/>
</dbReference>
<evidence type="ECO:0000256" key="2">
    <source>
        <dbReference type="ARBA" id="ARBA00022741"/>
    </source>
</evidence>
<evidence type="ECO:0000256" key="10">
    <source>
        <dbReference type="ARBA" id="ARBA00034923"/>
    </source>
</evidence>
<keyword evidence="6" id="KW-0238">DNA-binding</keyword>
<accession>A0A0K6IVA4</accession>
<keyword evidence="16" id="KW-1185">Reference proteome</keyword>
<dbReference type="Gene3D" id="1.10.10.160">
    <property type="match status" value="1"/>
</dbReference>